<feature type="signal peptide" evidence="5">
    <location>
        <begin position="1"/>
        <end position="24"/>
    </location>
</feature>
<protein>
    <submittedName>
        <fullName evidence="6">Uncharacterized protein</fullName>
    </submittedName>
</protein>
<evidence type="ECO:0000313" key="6">
    <source>
        <dbReference type="EMBL" id="CAG7833250.1"/>
    </source>
</evidence>
<evidence type="ECO:0000256" key="2">
    <source>
        <dbReference type="ARBA" id="ARBA00022622"/>
    </source>
</evidence>
<dbReference type="Proteomes" id="UP000708208">
    <property type="component" value="Unassembled WGS sequence"/>
</dbReference>
<dbReference type="PANTHER" id="PTHR33562:SF2">
    <property type="entry name" value="PROTEIN QUIVER"/>
    <property type="match status" value="1"/>
</dbReference>
<sequence length="150" mass="17430">MLNQILRFSFLIILLHLIFPIVSTVKDLHCYQCEHDGNKKDRSCKDENQLASKYLKKCPPFHGTGDYQQAVCAIWTFKRNQETAKSLKRQCLYMGVHIEKPVWAKYGFMNSKHISGKDFTTPSGEKYSHNEYYICNNRQGCNADRNGKSE</sequence>
<keyword evidence="7" id="KW-1185">Reference proteome</keyword>
<dbReference type="AlphaFoldDB" id="A0A8J2PR38"/>
<dbReference type="EMBL" id="CAJVCH010569296">
    <property type="protein sequence ID" value="CAG7833250.1"/>
    <property type="molecule type" value="Genomic_DNA"/>
</dbReference>
<organism evidence="6 7">
    <name type="scientific">Allacma fusca</name>
    <dbReference type="NCBI Taxonomy" id="39272"/>
    <lineage>
        <taxon>Eukaryota</taxon>
        <taxon>Metazoa</taxon>
        <taxon>Ecdysozoa</taxon>
        <taxon>Arthropoda</taxon>
        <taxon>Hexapoda</taxon>
        <taxon>Collembola</taxon>
        <taxon>Symphypleona</taxon>
        <taxon>Sminthuridae</taxon>
        <taxon>Allacma</taxon>
    </lineage>
</organism>
<reference evidence="6" key="1">
    <citation type="submission" date="2021-06" db="EMBL/GenBank/DDBJ databases">
        <authorList>
            <person name="Hodson N. C."/>
            <person name="Mongue J. A."/>
            <person name="Jaron S. K."/>
        </authorList>
    </citation>
    <scope>NUCLEOTIDE SEQUENCE</scope>
</reference>
<comment type="caution">
    <text evidence="6">The sequence shown here is derived from an EMBL/GenBank/DDBJ whole genome shotgun (WGS) entry which is preliminary data.</text>
</comment>
<comment type="subcellular location">
    <subcellularLocation>
        <location evidence="1">Membrane</location>
        <topology evidence="1">Lipid-anchor</topology>
        <topology evidence="1">GPI-anchor</topology>
    </subcellularLocation>
</comment>
<dbReference type="GO" id="GO:0098552">
    <property type="term" value="C:side of membrane"/>
    <property type="evidence" value="ECO:0007669"/>
    <property type="project" value="UniProtKB-KW"/>
</dbReference>
<accession>A0A8J2PR38</accession>
<gene>
    <name evidence="6" type="ORF">AFUS01_LOCUS42889</name>
</gene>
<dbReference type="PANTHER" id="PTHR33562">
    <property type="entry name" value="ATILLA, ISOFORM B-RELATED-RELATED"/>
    <property type="match status" value="1"/>
</dbReference>
<evidence type="ECO:0000256" key="5">
    <source>
        <dbReference type="SAM" id="SignalP"/>
    </source>
</evidence>
<evidence type="ECO:0000256" key="4">
    <source>
        <dbReference type="ARBA" id="ARBA00023288"/>
    </source>
</evidence>
<keyword evidence="2" id="KW-0472">Membrane</keyword>
<evidence type="ECO:0000256" key="1">
    <source>
        <dbReference type="ARBA" id="ARBA00004589"/>
    </source>
</evidence>
<dbReference type="InterPro" id="IPR050975">
    <property type="entry name" value="Sleep_regulator"/>
</dbReference>
<evidence type="ECO:0000256" key="3">
    <source>
        <dbReference type="ARBA" id="ARBA00022729"/>
    </source>
</evidence>
<keyword evidence="3 5" id="KW-0732">Signal</keyword>
<feature type="chain" id="PRO_5035211454" evidence="5">
    <location>
        <begin position="25"/>
        <end position="150"/>
    </location>
</feature>
<evidence type="ECO:0000313" key="7">
    <source>
        <dbReference type="Proteomes" id="UP000708208"/>
    </source>
</evidence>
<keyword evidence="2" id="KW-0325">Glycoprotein</keyword>
<keyword evidence="2" id="KW-0336">GPI-anchor</keyword>
<proteinExistence type="predicted"/>
<name>A0A8J2PR38_9HEXA</name>
<keyword evidence="4" id="KW-0449">Lipoprotein</keyword>